<keyword evidence="3" id="KW-0862">Zinc</keyword>
<name>A0A9Q0MZ80_9DIPT</name>
<comment type="caution">
    <text evidence="6">The sequence shown here is derived from an EMBL/GenBank/DDBJ whole genome shotgun (WGS) entry which is preliminary data.</text>
</comment>
<evidence type="ECO:0000256" key="4">
    <source>
        <dbReference type="SAM" id="MobiDB-lite"/>
    </source>
</evidence>
<sequence length="335" mass="37872">MMEKEPERNQQTDLTSFGCGVNGNSSDTVSSISLNLDTTCFITPEQHQIDFESLTTKYPVGSVLIFQNFNDVECYPVNPEDRQTDLIPFGSSVATVDPLIVVEEVSTLFEQHSQALDNSSIPSLSEPSPDNSTIVLNPDSTTLINEKENVCGDNKKLELHSSSSSKGVENMEIESTNESAENMETESTNEGAENMEIDNTNDLLNENSLNEGVKSFSELNLTRIENSNNFHDQNNYLYTKMVTKTLSNSYFRCKNYIRHGCPARAVAKYHDLECALLRKQHNHASNIKDVENEKFSKVMDRVFEENVMEKPLKVYLKTKQNKHFFVDEKFGGLKY</sequence>
<keyword evidence="1" id="KW-0479">Metal-binding</keyword>
<reference evidence="6" key="1">
    <citation type="submission" date="2022-07" db="EMBL/GenBank/DDBJ databases">
        <authorList>
            <person name="Trinca V."/>
            <person name="Uliana J.V.C."/>
            <person name="Torres T.T."/>
            <person name="Ward R.J."/>
            <person name="Monesi N."/>
        </authorList>
    </citation>
    <scope>NUCLEOTIDE SEQUENCE</scope>
    <source>
        <strain evidence="6">HSMRA1968</strain>
        <tissue evidence="6">Whole embryos</tissue>
    </source>
</reference>
<evidence type="ECO:0000259" key="5">
    <source>
        <dbReference type="Pfam" id="PF04500"/>
    </source>
</evidence>
<evidence type="ECO:0000256" key="1">
    <source>
        <dbReference type="ARBA" id="ARBA00022723"/>
    </source>
</evidence>
<organism evidence="6 7">
    <name type="scientific">Pseudolycoriella hygida</name>
    <dbReference type="NCBI Taxonomy" id="35572"/>
    <lineage>
        <taxon>Eukaryota</taxon>
        <taxon>Metazoa</taxon>
        <taxon>Ecdysozoa</taxon>
        <taxon>Arthropoda</taxon>
        <taxon>Hexapoda</taxon>
        <taxon>Insecta</taxon>
        <taxon>Pterygota</taxon>
        <taxon>Neoptera</taxon>
        <taxon>Endopterygota</taxon>
        <taxon>Diptera</taxon>
        <taxon>Nematocera</taxon>
        <taxon>Sciaroidea</taxon>
        <taxon>Sciaridae</taxon>
        <taxon>Pseudolycoriella</taxon>
    </lineage>
</organism>
<dbReference type="Gene3D" id="2.20.25.240">
    <property type="match status" value="1"/>
</dbReference>
<dbReference type="EMBL" id="WJQU01000003">
    <property type="protein sequence ID" value="KAJ6639507.1"/>
    <property type="molecule type" value="Genomic_DNA"/>
</dbReference>
<accession>A0A9Q0MZ80</accession>
<keyword evidence="7" id="KW-1185">Reference proteome</keyword>
<feature type="compositionally biased region" description="Polar residues" evidence="4">
    <location>
        <begin position="173"/>
        <end position="190"/>
    </location>
</feature>
<proteinExistence type="predicted"/>
<evidence type="ECO:0000313" key="7">
    <source>
        <dbReference type="Proteomes" id="UP001151699"/>
    </source>
</evidence>
<protein>
    <recommendedName>
        <fullName evidence="5">FLYWCH-type domain-containing protein</fullName>
    </recommendedName>
</protein>
<dbReference type="AlphaFoldDB" id="A0A9Q0MZ80"/>
<dbReference type="Pfam" id="PF04500">
    <property type="entry name" value="FLYWCH"/>
    <property type="match status" value="1"/>
</dbReference>
<feature type="domain" description="FLYWCH-type" evidence="5">
    <location>
        <begin position="234"/>
        <end position="283"/>
    </location>
</feature>
<evidence type="ECO:0000313" key="6">
    <source>
        <dbReference type="EMBL" id="KAJ6639507.1"/>
    </source>
</evidence>
<evidence type="ECO:0000256" key="2">
    <source>
        <dbReference type="ARBA" id="ARBA00022771"/>
    </source>
</evidence>
<gene>
    <name evidence="6" type="ORF">Bhyg_12253</name>
</gene>
<dbReference type="Proteomes" id="UP001151699">
    <property type="component" value="Chromosome X"/>
</dbReference>
<dbReference type="InterPro" id="IPR007588">
    <property type="entry name" value="Znf_FLYWCH"/>
</dbReference>
<evidence type="ECO:0000256" key="3">
    <source>
        <dbReference type="ARBA" id="ARBA00022833"/>
    </source>
</evidence>
<dbReference type="GO" id="GO:0008270">
    <property type="term" value="F:zinc ion binding"/>
    <property type="evidence" value="ECO:0007669"/>
    <property type="project" value="UniProtKB-KW"/>
</dbReference>
<keyword evidence="2" id="KW-0863">Zinc-finger</keyword>
<feature type="region of interest" description="Disordered" evidence="4">
    <location>
        <begin position="157"/>
        <end position="190"/>
    </location>
</feature>